<keyword evidence="2" id="KW-1185">Reference proteome</keyword>
<accession>C5BR08</accession>
<proteinExistence type="predicted"/>
<name>C5BR08_TERTT</name>
<sequence>MFTVGTHDFEFLVDLPTGLERTLKIKKSWIPGIYYTE</sequence>
<dbReference type="eggNOG" id="COG1716">
    <property type="taxonomic scope" value="Bacteria"/>
</dbReference>
<organism evidence="1 2">
    <name type="scientific">Teredinibacter turnerae (strain ATCC 39867 / T7901)</name>
    <dbReference type="NCBI Taxonomy" id="377629"/>
    <lineage>
        <taxon>Bacteria</taxon>
        <taxon>Pseudomonadati</taxon>
        <taxon>Pseudomonadota</taxon>
        <taxon>Gammaproteobacteria</taxon>
        <taxon>Cellvibrionales</taxon>
        <taxon>Cellvibrionaceae</taxon>
        <taxon>Teredinibacter</taxon>
    </lineage>
</organism>
<protein>
    <submittedName>
        <fullName evidence="1">ATPase</fullName>
    </submittedName>
</protein>
<dbReference type="EMBL" id="CP001614">
    <property type="protein sequence ID" value="ACR14184.1"/>
    <property type="molecule type" value="Genomic_DNA"/>
</dbReference>
<dbReference type="AlphaFoldDB" id="C5BR08"/>
<reference evidence="1 2" key="1">
    <citation type="journal article" date="2009" name="PLoS ONE">
        <title>The complete genome of Teredinibacter turnerae T7901: an intracellular endosymbiont of marine wood-boring bivalves (shipworms).</title>
        <authorList>
            <person name="Yang J.C."/>
            <person name="Madupu R."/>
            <person name="Durkin A.S."/>
            <person name="Ekborg N.A."/>
            <person name="Pedamallu C.S."/>
            <person name="Hostetler J.B."/>
            <person name="Radune D."/>
            <person name="Toms B.S."/>
            <person name="Henrissat B."/>
            <person name="Coutinho P.M."/>
            <person name="Schwarz S."/>
            <person name="Field L."/>
            <person name="Trindade-Silva A.E."/>
            <person name="Soares C.A.G."/>
            <person name="Elshahawi S."/>
            <person name="Hanora A."/>
            <person name="Schmidt E.W."/>
            <person name="Haygood M.G."/>
            <person name="Posfai J."/>
            <person name="Benner J."/>
            <person name="Madinger C."/>
            <person name="Nove J."/>
            <person name="Anton B."/>
            <person name="Chaudhary K."/>
            <person name="Foster J."/>
            <person name="Holman A."/>
            <person name="Kumar S."/>
            <person name="Lessard P.A."/>
            <person name="Luyten Y.A."/>
            <person name="Slatko B."/>
            <person name="Wood N."/>
            <person name="Wu B."/>
            <person name="Teplitski M."/>
            <person name="Mougous J.D."/>
            <person name="Ward N."/>
            <person name="Eisen J.A."/>
            <person name="Badger J.H."/>
            <person name="Distel D.L."/>
        </authorList>
    </citation>
    <scope>NUCLEOTIDE SEQUENCE [LARGE SCALE GENOMIC DNA]</scope>
    <source>
        <strain evidence="2">ATCC 39867 / T7901</strain>
    </source>
</reference>
<dbReference type="KEGG" id="ttu:TERTU_1084"/>
<dbReference type="STRING" id="377629.TERTU_1084"/>
<dbReference type="Proteomes" id="UP000009080">
    <property type="component" value="Chromosome"/>
</dbReference>
<dbReference type="HOGENOM" id="CLU_3349716_0_0_6"/>
<gene>
    <name evidence="1" type="ordered locus">TERTU_1084</name>
</gene>
<evidence type="ECO:0000313" key="1">
    <source>
        <dbReference type="EMBL" id="ACR14184.1"/>
    </source>
</evidence>
<evidence type="ECO:0000313" key="2">
    <source>
        <dbReference type="Proteomes" id="UP000009080"/>
    </source>
</evidence>